<dbReference type="Gene3D" id="3.80.10.10">
    <property type="entry name" value="Ribonuclease Inhibitor"/>
    <property type="match status" value="1"/>
</dbReference>
<dbReference type="EMBL" id="CAJNOE010000271">
    <property type="protein sequence ID" value="CAF1108482.1"/>
    <property type="molecule type" value="Genomic_DNA"/>
</dbReference>
<comment type="caution">
    <text evidence="2">The sequence shown here is derived from an EMBL/GenBank/DDBJ whole genome shotgun (WGS) entry which is preliminary data.</text>
</comment>
<sequence length="482" mass="57905">MGWEDLPTILLEDIFSFLSLSYRYNCSQVCRSWYETFHSPVIWYTLTFDGILFTRKRFHFYRGMERIFNPYRTQFYLSRKGEHLRRLIIKPIIEYNNMCDFLNMLTNFINYRDHDNYPFRYLEEFSFTFYVLISYDNDLNNQNAFMNHYYQESNVFIRGKKRYYGTGGVILQTLRRFISSIRCLKRFHLNNLFLGSDSDIGACLDELIEHSCETLQYIEILNYTSHTIPLYIVGLFSNLNTISISSHSLDENVLLLFANHLTHLYRLNIVQDELTTPCRYPDTVWSEIEIILRENKRQWFIQMITQGKCKCEPYWPGSPAPVRAIVYNTCSIKVDKTSIYTCMEQYKTTLETYAHLKSMCRVYVPRSFLERADTAYIGAVKTFRYLHTIAIKERISTATCLLIAYYGTRNNLKQFYLRRNCVILRNEYRKYLFNENGDNNEFIHIWLEKNCRQYNQVEDAVTILFGRQWKMLTDWEYNQIRV</sequence>
<feature type="domain" description="F-box" evidence="1">
    <location>
        <begin position="1"/>
        <end position="46"/>
    </location>
</feature>
<dbReference type="SMART" id="SM00256">
    <property type="entry name" value="FBOX"/>
    <property type="match status" value="1"/>
</dbReference>
<evidence type="ECO:0000259" key="1">
    <source>
        <dbReference type="PROSITE" id="PS50181"/>
    </source>
</evidence>
<dbReference type="InterPro" id="IPR036047">
    <property type="entry name" value="F-box-like_dom_sf"/>
</dbReference>
<evidence type="ECO:0000313" key="3">
    <source>
        <dbReference type="Proteomes" id="UP000663860"/>
    </source>
</evidence>
<accession>A0A814PNN2</accession>
<protein>
    <recommendedName>
        <fullName evidence="1">F-box domain-containing protein</fullName>
    </recommendedName>
</protein>
<name>A0A814PNN2_9BILA</name>
<organism evidence="2 3">
    <name type="scientific">Adineta steineri</name>
    <dbReference type="NCBI Taxonomy" id="433720"/>
    <lineage>
        <taxon>Eukaryota</taxon>
        <taxon>Metazoa</taxon>
        <taxon>Spiralia</taxon>
        <taxon>Gnathifera</taxon>
        <taxon>Rotifera</taxon>
        <taxon>Eurotatoria</taxon>
        <taxon>Bdelloidea</taxon>
        <taxon>Adinetida</taxon>
        <taxon>Adinetidae</taxon>
        <taxon>Adineta</taxon>
    </lineage>
</organism>
<evidence type="ECO:0000313" key="2">
    <source>
        <dbReference type="EMBL" id="CAF1108482.1"/>
    </source>
</evidence>
<dbReference type="AlphaFoldDB" id="A0A814PNN2"/>
<dbReference type="Proteomes" id="UP000663860">
    <property type="component" value="Unassembled WGS sequence"/>
</dbReference>
<reference evidence="2" key="1">
    <citation type="submission" date="2021-02" db="EMBL/GenBank/DDBJ databases">
        <authorList>
            <person name="Nowell W R."/>
        </authorList>
    </citation>
    <scope>NUCLEOTIDE SEQUENCE</scope>
</reference>
<dbReference type="InterPro" id="IPR032675">
    <property type="entry name" value="LRR_dom_sf"/>
</dbReference>
<dbReference type="PANTHER" id="PTHR20872:SF1">
    <property type="entry name" value="F-BOX DOMAIN-CONTAINING PROTEIN"/>
    <property type="match status" value="1"/>
</dbReference>
<dbReference type="Pfam" id="PF12937">
    <property type="entry name" value="F-box-like"/>
    <property type="match status" value="1"/>
</dbReference>
<dbReference type="Gene3D" id="1.20.1280.50">
    <property type="match status" value="1"/>
</dbReference>
<dbReference type="PANTHER" id="PTHR20872">
    <property type="match status" value="1"/>
</dbReference>
<dbReference type="PROSITE" id="PS50181">
    <property type="entry name" value="FBOX"/>
    <property type="match status" value="1"/>
</dbReference>
<dbReference type="InterPro" id="IPR001810">
    <property type="entry name" value="F-box_dom"/>
</dbReference>
<dbReference type="SUPFAM" id="SSF81383">
    <property type="entry name" value="F-box domain"/>
    <property type="match status" value="1"/>
</dbReference>
<gene>
    <name evidence="2" type="ORF">IZO911_LOCUS23449</name>
</gene>
<proteinExistence type="predicted"/>